<accession>U4LNB3</accession>
<dbReference type="AlphaFoldDB" id="U4LNB3"/>
<evidence type="ECO:0000313" key="2">
    <source>
        <dbReference type="EMBL" id="CCX30805.1"/>
    </source>
</evidence>
<name>U4LNB3_PYROM</name>
<keyword evidence="3" id="KW-1185">Reference proteome</keyword>
<organism evidence="2 3">
    <name type="scientific">Pyronema omphalodes (strain CBS 100304)</name>
    <name type="common">Pyronema confluens</name>
    <dbReference type="NCBI Taxonomy" id="1076935"/>
    <lineage>
        <taxon>Eukaryota</taxon>
        <taxon>Fungi</taxon>
        <taxon>Dikarya</taxon>
        <taxon>Ascomycota</taxon>
        <taxon>Pezizomycotina</taxon>
        <taxon>Pezizomycetes</taxon>
        <taxon>Pezizales</taxon>
        <taxon>Pyronemataceae</taxon>
        <taxon>Pyronema</taxon>
    </lineage>
</organism>
<evidence type="ECO:0000313" key="3">
    <source>
        <dbReference type="Proteomes" id="UP000018144"/>
    </source>
</evidence>
<proteinExistence type="predicted"/>
<feature type="domain" description="Clr5" evidence="1">
    <location>
        <begin position="6"/>
        <end position="55"/>
    </location>
</feature>
<dbReference type="Pfam" id="PF14420">
    <property type="entry name" value="Clr5"/>
    <property type="match status" value="1"/>
</dbReference>
<dbReference type="OrthoDB" id="5308957at2759"/>
<dbReference type="InterPro" id="IPR025676">
    <property type="entry name" value="Clr5_dom"/>
</dbReference>
<dbReference type="Proteomes" id="UP000018144">
    <property type="component" value="Unassembled WGS sequence"/>
</dbReference>
<reference evidence="2 3" key="1">
    <citation type="journal article" date="2013" name="PLoS Genet.">
        <title>The genome and development-dependent transcriptomes of Pyronema confluens: a window into fungal evolution.</title>
        <authorList>
            <person name="Traeger S."/>
            <person name="Altegoer F."/>
            <person name="Freitag M."/>
            <person name="Gabaldon T."/>
            <person name="Kempken F."/>
            <person name="Kumar A."/>
            <person name="Marcet-Houben M."/>
            <person name="Poggeler S."/>
            <person name="Stajich J.E."/>
            <person name="Nowrousian M."/>
        </authorList>
    </citation>
    <scope>NUCLEOTIDE SEQUENCE [LARGE SCALE GENOMIC DNA]</scope>
    <source>
        <strain evidence="3">CBS 100304</strain>
        <tissue evidence="2">Vegetative mycelium</tissue>
    </source>
</reference>
<protein>
    <recommendedName>
        <fullName evidence="1">Clr5 domain-containing protein</fullName>
    </recommendedName>
</protein>
<gene>
    <name evidence="2" type="ORF">PCON_09406</name>
</gene>
<dbReference type="PANTHER" id="PTHR38788:SF3">
    <property type="entry name" value="CLR5 DOMAIN-CONTAINING PROTEIN"/>
    <property type="match status" value="1"/>
</dbReference>
<dbReference type="EMBL" id="HF935497">
    <property type="protein sequence ID" value="CCX30805.1"/>
    <property type="molecule type" value="Genomic_DNA"/>
</dbReference>
<evidence type="ECO:0000259" key="1">
    <source>
        <dbReference type="Pfam" id="PF14420"/>
    </source>
</evidence>
<dbReference type="PANTHER" id="PTHR38788">
    <property type="entry name" value="CLR5 DOMAIN-CONTAINING PROTEIN"/>
    <property type="match status" value="1"/>
</dbReference>
<sequence>MASMRDFKRHRETIKTLYLSENRPLEQLILIMEQRYHFRATEAQYKKRLKEWGMFQKNILKHKLLKLLGMIHKRRTIYNKDSFV</sequence>